<sequence length="123" mass="13571">MVFAFKMSVSVGVKTGSYVLRWCQNGSIALPELLSNWLICPAEVTGHQKLHSMTDPETALNTRPVVSRGSVSLQVHSILQVQTLITNSIEDGMMTRSLVTTNDHLLKELDETRGRHQHGGESD</sequence>
<reference evidence="1" key="2">
    <citation type="submission" date="2020-11" db="EMBL/GenBank/DDBJ databases">
        <authorList>
            <person name="McCartney M.A."/>
            <person name="Auch B."/>
            <person name="Kono T."/>
            <person name="Mallez S."/>
            <person name="Becker A."/>
            <person name="Gohl D.M."/>
            <person name="Silverstein K.A.T."/>
            <person name="Koren S."/>
            <person name="Bechman K.B."/>
            <person name="Herman A."/>
            <person name="Abrahante J.E."/>
            <person name="Garbe J."/>
        </authorList>
    </citation>
    <scope>NUCLEOTIDE SEQUENCE</scope>
    <source>
        <strain evidence="1">Duluth1</strain>
        <tissue evidence="1">Whole animal</tissue>
    </source>
</reference>
<dbReference type="Proteomes" id="UP000828390">
    <property type="component" value="Unassembled WGS sequence"/>
</dbReference>
<proteinExistence type="predicted"/>
<gene>
    <name evidence="1" type="ORF">DPMN_110560</name>
</gene>
<dbReference type="AlphaFoldDB" id="A0A9D4QP29"/>
<organism evidence="1 2">
    <name type="scientific">Dreissena polymorpha</name>
    <name type="common">Zebra mussel</name>
    <name type="synonym">Mytilus polymorpha</name>
    <dbReference type="NCBI Taxonomy" id="45954"/>
    <lineage>
        <taxon>Eukaryota</taxon>
        <taxon>Metazoa</taxon>
        <taxon>Spiralia</taxon>
        <taxon>Lophotrochozoa</taxon>
        <taxon>Mollusca</taxon>
        <taxon>Bivalvia</taxon>
        <taxon>Autobranchia</taxon>
        <taxon>Heteroconchia</taxon>
        <taxon>Euheterodonta</taxon>
        <taxon>Imparidentia</taxon>
        <taxon>Neoheterodontei</taxon>
        <taxon>Myida</taxon>
        <taxon>Dreissenoidea</taxon>
        <taxon>Dreissenidae</taxon>
        <taxon>Dreissena</taxon>
    </lineage>
</organism>
<evidence type="ECO:0000313" key="2">
    <source>
        <dbReference type="Proteomes" id="UP000828390"/>
    </source>
</evidence>
<dbReference type="EMBL" id="JAIWYP010000004">
    <property type="protein sequence ID" value="KAH3837180.1"/>
    <property type="molecule type" value="Genomic_DNA"/>
</dbReference>
<keyword evidence="2" id="KW-1185">Reference proteome</keyword>
<name>A0A9D4QP29_DREPO</name>
<reference evidence="1" key="1">
    <citation type="journal article" date="2019" name="bioRxiv">
        <title>The Genome of the Zebra Mussel, Dreissena polymorpha: A Resource for Invasive Species Research.</title>
        <authorList>
            <person name="McCartney M.A."/>
            <person name="Auch B."/>
            <person name="Kono T."/>
            <person name="Mallez S."/>
            <person name="Zhang Y."/>
            <person name="Obille A."/>
            <person name="Becker A."/>
            <person name="Abrahante J.E."/>
            <person name="Garbe J."/>
            <person name="Badalamenti J.P."/>
            <person name="Herman A."/>
            <person name="Mangelson H."/>
            <person name="Liachko I."/>
            <person name="Sullivan S."/>
            <person name="Sone E.D."/>
            <person name="Koren S."/>
            <person name="Silverstein K.A.T."/>
            <person name="Beckman K.B."/>
            <person name="Gohl D.M."/>
        </authorList>
    </citation>
    <scope>NUCLEOTIDE SEQUENCE</scope>
    <source>
        <strain evidence="1">Duluth1</strain>
        <tissue evidence="1">Whole animal</tissue>
    </source>
</reference>
<accession>A0A9D4QP29</accession>
<protein>
    <submittedName>
        <fullName evidence="1">Uncharacterized protein</fullName>
    </submittedName>
</protein>
<evidence type="ECO:0000313" key="1">
    <source>
        <dbReference type="EMBL" id="KAH3837180.1"/>
    </source>
</evidence>
<comment type="caution">
    <text evidence="1">The sequence shown here is derived from an EMBL/GenBank/DDBJ whole genome shotgun (WGS) entry which is preliminary data.</text>
</comment>